<evidence type="ECO:0000256" key="11">
    <source>
        <dbReference type="ARBA" id="ARBA00023136"/>
    </source>
</evidence>
<dbReference type="Gene3D" id="3.30.559.70">
    <property type="entry name" value="Choline/Carnitine o-acyltransferase, domain 2"/>
    <property type="match status" value="1"/>
</dbReference>
<accession>G8BTR6</accession>
<dbReference type="eggNOG" id="KOG3717">
    <property type="taxonomic scope" value="Eukaryota"/>
</dbReference>
<dbReference type="InterPro" id="IPR042231">
    <property type="entry name" value="Cho/carn_acyl_trans_2"/>
</dbReference>
<evidence type="ECO:0000256" key="1">
    <source>
        <dbReference type="ARBA" id="ARBA00004275"/>
    </source>
</evidence>
<dbReference type="AlphaFoldDB" id="G8BTR6"/>
<evidence type="ECO:0000256" key="19">
    <source>
        <dbReference type="RuleBase" id="RU003801"/>
    </source>
</evidence>
<keyword evidence="10" id="KW-0496">Mitochondrion</keyword>
<dbReference type="PANTHER" id="PTHR22589:SF103">
    <property type="entry name" value="CARNITINE O-ACETYL-TRANSFERASE, ISOFORM A-RELATED"/>
    <property type="match status" value="1"/>
</dbReference>
<dbReference type="GO" id="GO:0006631">
    <property type="term" value="P:fatty acid metabolic process"/>
    <property type="evidence" value="ECO:0007669"/>
    <property type="project" value="UniProtKB-KW"/>
</dbReference>
<evidence type="ECO:0000256" key="15">
    <source>
        <dbReference type="ARBA" id="ARBA00053195"/>
    </source>
</evidence>
<evidence type="ECO:0000256" key="9">
    <source>
        <dbReference type="ARBA" id="ARBA00023098"/>
    </source>
</evidence>
<comment type="subcellular location">
    <subcellularLocation>
        <location evidence="2">Mitochondrion inner membrane</location>
        <topology evidence="2">Peripheral membrane protein</topology>
        <orientation evidence="2">Matrix side</orientation>
    </subcellularLocation>
    <subcellularLocation>
        <location evidence="1">Peroxisome</location>
    </subcellularLocation>
</comment>
<dbReference type="OMA" id="KMDGTPT"/>
<keyword evidence="9" id="KW-0443">Lipid metabolism</keyword>
<dbReference type="PANTHER" id="PTHR22589">
    <property type="entry name" value="CARNITINE O-ACYLTRANSFERASE"/>
    <property type="match status" value="1"/>
</dbReference>
<feature type="domain" description="Choline/carnitine acyltransferase" evidence="20">
    <location>
        <begin position="71"/>
        <end position="654"/>
    </location>
</feature>
<dbReference type="SUPFAM" id="SSF52777">
    <property type="entry name" value="CoA-dependent acyltransferases"/>
    <property type="match status" value="2"/>
</dbReference>
<evidence type="ECO:0000259" key="20">
    <source>
        <dbReference type="Pfam" id="PF00755"/>
    </source>
</evidence>
<evidence type="ECO:0000256" key="3">
    <source>
        <dbReference type="ARBA" id="ARBA00005232"/>
    </source>
</evidence>
<proteinExistence type="inferred from homology"/>
<comment type="similarity">
    <text evidence="3 19">Belongs to the carnitine/choline acetyltransferase family.</text>
</comment>
<dbReference type="GO" id="GO:0005777">
    <property type="term" value="C:peroxisome"/>
    <property type="evidence" value="ECO:0007669"/>
    <property type="project" value="UniProtKB-SubCell"/>
</dbReference>
<dbReference type="GO" id="GO:0005743">
    <property type="term" value="C:mitochondrial inner membrane"/>
    <property type="evidence" value="ECO:0007669"/>
    <property type="project" value="UniProtKB-SubCell"/>
</dbReference>
<evidence type="ECO:0000256" key="18">
    <source>
        <dbReference type="PIRSR" id="PIRSR600542-1"/>
    </source>
</evidence>
<protein>
    <recommendedName>
        <fullName evidence="17">Carnitine O-acetyltransferase, mitochondrial</fullName>
        <ecNumber evidence="16">2.3.1.7</ecNumber>
    </recommendedName>
</protein>
<dbReference type="STRING" id="1071381.G8BTR6"/>
<dbReference type="RefSeq" id="XP_003685728.1">
    <property type="nucleotide sequence ID" value="XM_003685680.1"/>
</dbReference>
<dbReference type="OrthoDB" id="240216at2759"/>
<keyword evidence="22" id="KW-1185">Reference proteome</keyword>
<dbReference type="GO" id="GO:0009437">
    <property type="term" value="P:carnitine metabolic process"/>
    <property type="evidence" value="ECO:0007669"/>
    <property type="project" value="EnsemblFungi"/>
</dbReference>
<dbReference type="InterPro" id="IPR000542">
    <property type="entry name" value="Carn_acyl_trans"/>
</dbReference>
<keyword evidence="11" id="KW-0472">Membrane</keyword>
<dbReference type="EC" id="2.3.1.7" evidence="16"/>
<feature type="active site" description="Proton acceptor" evidence="18">
    <location>
        <position position="380"/>
    </location>
</feature>
<dbReference type="GeneID" id="11531445"/>
<evidence type="ECO:0000313" key="21">
    <source>
        <dbReference type="EMBL" id="CCE63294.1"/>
    </source>
</evidence>
<keyword evidence="5 19" id="KW-0808">Transferase</keyword>
<sequence>MLHSKQFANTQFRRTMTTAKQFNNNLKRFEFKTKNNEYYLANNSNEYYQKNIYNNTFRNLTYSKQDILPDLPIPELETTVKKYLKSIKPFLQNNESEYNLQKLKCKDLLENMGPILQKRLIEYKNSNSYNKRNWLSTFWDKQAYLNYNDPVVPYVSYFYSHKNITNQKNKFIENDYLLKSTAIIKIISDFIESLKNESVPFELIKGSPFCMNSFQLMFNTSRIPDLDPNSNDIDTNVFYSIYENNFIIVICKGNFYKLWINDEKTLKPLSVGQIYQQLLSIVESVNKNVKNDNIGILTSLPRDEFKKSYETLIKNPQNKDSLDRIHKSAFILCLDTDVTAITLEEKSRNAWHGDGYNRYFDKALQFIVAKNGASGCLNEHSKMDGTPTLFLNSYLCNQLNLIDSETFLKEIKESAQQPNISMETNKLQFQIEDNIKNQVVVAKTKFDSLLKEHDLKVWHYNRYGKSTIKKHKFSPDAFIQQIIQLAVFKYTGKVLPTYEAASTRKFFKGRTETGRSVTSESELFVKNWNNPKLNNNERIQLLRNAAAAHSKNLGESANGQGIDRHFFGLKNMVDEKKDNMPELFSDKLFNYSSTWLISTSQLSSEYFDGYGWSQVNDKGFGLAYMLNTNWLHINIVNKPDKANLSCARMHYYLSEAADEIMDILENSELENIALKSKY</sequence>
<gene>
    <name evidence="21" type="primary">TPHA0E02020</name>
    <name evidence="21" type="ordered locus">TPHA_0E02020</name>
</gene>
<dbReference type="Gene3D" id="3.30.559.10">
    <property type="entry name" value="Chloramphenicol acetyltransferase-like domain"/>
    <property type="match status" value="1"/>
</dbReference>
<dbReference type="Proteomes" id="UP000005666">
    <property type="component" value="Chromosome 5"/>
</dbReference>
<dbReference type="Pfam" id="PF00755">
    <property type="entry name" value="Carn_acyltransf"/>
    <property type="match status" value="1"/>
</dbReference>
<evidence type="ECO:0000256" key="4">
    <source>
        <dbReference type="ARBA" id="ARBA00022448"/>
    </source>
</evidence>
<keyword evidence="4" id="KW-0813">Transport</keyword>
<dbReference type="GO" id="GO:0004092">
    <property type="term" value="F:carnitine O-acetyltransferase activity"/>
    <property type="evidence" value="ECO:0007669"/>
    <property type="project" value="UniProtKB-EC"/>
</dbReference>
<name>G8BTR6_TETPH</name>
<evidence type="ECO:0000256" key="14">
    <source>
        <dbReference type="ARBA" id="ARBA00052702"/>
    </source>
</evidence>
<dbReference type="PROSITE" id="PS00440">
    <property type="entry name" value="ACYLTRANSF_C_2"/>
    <property type="match status" value="1"/>
</dbReference>
<dbReference type="EMBL" id="HE612860">
    <property type="protein sequence ID" value="CCE63294.1"/>
    <property type="molecule type" value="Genomic_DNA"/>
</dbReference>
<evidence type="ECO:0000256" key="8">
    <source>
        <dbReference type="ARBA" id="ARBA00022946"/>
    </source>
</evidence>
<keyword evidence="7" id="KW-0276">Fatty acid metabolism</keyword>
<evidence type="ECO:0000313" key="22">
    <source>
        <dbReference type="Proteomes" id="UP000005666"/>
    </source>
</evidence>
<evidence type="ECO:0000256" key="6">
    <source>
        <dbReference type="ARBA" id="ARBA00022792"/>
    </source>
</evidence>
<dbReference type="FunFam" id="3.30.559.70:FF:000007">
    <property type="entry name" value="Carnitine O-acetyltransferase, mitochondrial"/>
    <property type="match status" value="1"/>
</dbReference>
<dbReference type="InterPro" id="IPR023213">
    <property type="entry name" value="CAT-like_dom_sf"/>
</dbReference>
<evidence type="ECO:0000256" key="12">
    <source>
        <dbReference type="ARBA" id="ARBA00023140"/>
    </source>
</evidence>
<dbReference type="HOGENOM" id="CLU_013513_5_1_1"/>
<keyword evidence="12" id="KW-0576">Peroxisome</keyword>
<dbReference type="InterPro" id="IPR039551">
    <property type="entry name" value="Cho/carn_acyl_trans"/>
</dbReference>
<evidence type="ECO:0000256" key="5">
    <source>
        <dbReference type="ARBA" id="ARBA00022679"/>
    </source>
</evidence>
<evidence type="ECO:0000256" key="2">
    <source>
        <dbReference type="ARBA" id="ARBA00004443"/>
    </source>
</evidence>
<organism evidence="21 22">
    <name type="scientific">Tetrapisispora phaffii (strain ATCC 24235 / CBS 4417 / NBRC 1672 / NRRL Y-8282 / UCD 70-5)</name>
    <name type="common">Yeast</name>
    <name type="synonym">Fabospora phaffii</name>
    <dbReference type="NCBI Taxonomy" id="1071381"/>
    <lineage>
        <taxon>Eukaryota</taxon>
        <taxon>Fungi</taxon>
        <taxon>Dikarya</taxon>
        <taxon>Ascomycota</taxon>
        <taxon>Saccharomycotina</taxon>
        <taxon>Saccharomycetes</taxon>
        <taxon>Saccharomycetales</taxon>
        <taxon>Saccharomycetaceae</taxon>
        <taxon>Tetrapisispora</taxon>
    </lineage>
</organism>
<comment type="function">
    <text evidence="15">Carnitine acetylase is specific for short chain fatty acids. Carnitine acetylase seems to affect the flux through the pyruvate dehydrogenase complex. It may be involved as well in the transport of acetyl-CoA into mitochondria.</text>
</comment>
<dbReference type="KEGG" id="tpf:TPHA_0E02020"/>
<evidence type="ECO:0000256" key="13">
    <source>
        <dbReference type="ARBA" id="ARBA00023315"/>
    </source>
</evidence>
<keyword evidence="6" id="KW-0999">Mitochondrion inner membrane</keyword>
<reference evidence="21 22" key="1">
    <citation type="journal article" date="2011" name="Proc. Natl. Acad. Sci. U.S.A.">
        <title>Evolutionary erosion of yeast sex chromosomes by mating-type switching accidents.</title>
        <authorList>
            <person name="Gordon J.L."/>
            <person name="Armisen D."/>
            <person name="Proux-Wera E."/>
            <person name="Oheigeartaigh S.S."/>
            <person name="Byrne K.P."/>
            <person name="Wolfe K.H."/>
        </authorList>
    </citation>
    <scope>NUCLEOTIDE SEQUENCE [LARGE SCALE GENOMIC DNA]</scope>
    <source>
        <strain evidence="22">ATCC 24235 / CBS 4417 / NBRC 1672 / NRRL Y-8282 / UCD 70-5</strain>
    </source>
</reference>
<evidence type="ECO:0000256" key="10">
    <source>
        <dbReference type="ARBA" id="ARBA00023128"/>
    </source>
</evidence>
<evidence type="ECO:0000256" key="7">
    <source>
        <dbReference type="ARBA" id="ARBA00022832"/>
    </source>
</evidence>
<evidence type="ECO:0000256" key="16">
    <source>
        <dbReference type="ARBA" id="ARBA00066910"/>
    </source>
</evidence>
<comment type="catalytic activity">
    <reaction evidence="14">
        <text>(R)-carnitine + acetyl-CoA = O-acetyl-(R)-carnitine + CoA</text>
        <dbReference type="Rhea" id="RHEA:21136"/>
        <dbReference type="ChEBI" id="CHEBI:16347"/>
        <dbReference type="ChEBI" id="CHEBI:57287"/>
        <dbReference type="ChEBI" id="CHEBI:57288"/>
        <dbReference type="ChEBI" id="CHEBI:57589"/>
        <dbReference type="EC" id="2.3.1.7"/>
    </reaction>
</comment>
<keyword evidence="13 19" id="KW-0012">Acyltransferase</keyword>
<keyword evidence="8" id="KW-0809">Transit peptide</keyword>
<evidence type="ECO:0000256" key="17">
    <source>
        <dbReference type="ARBA" id="ARBA00073438"/>
    </source>
</evidence>